<dbReference type="AlphaFoldDB" id="A0A2M4B421"/>
<organism evidence="2">
    <name type="scientific">Anopheles triannulatus</name>
    <dbReference type="NCBI Taxonomy" id="58253"/>
    <lineage>
        <taxon>Eukaryota</taxon>
        <taxon>Metazoa</taxon>
        <taxon>Ecdysozoa</taxon>
        <taxon>Arthropoda</taxon>
        <taxon>Hexapoda</taxon>
        <taxon>Insecta</taxon>
        <taxon>Pterygota</taxon>
        <taxon>Neoptera</taxon>
        <taxon>Endopterygota</taxon>
        <taxon>Diptera</taxon>
        <taxon>Nematocera</taxon>
        <taxon>Culicoidea</taxon>
        <taxon>Culicidae</taxon>
        <taxon>Anophelinae</taxon>
        <taxon>Anopheles</taxon>
    </lineage>
</organism>
<sequence length="77" mass="9001">MVFFSLLLLVIELSSTTDIYREGYSRSASVVHFKGVCFAEDSYLLYHIFIPLDGLEPNETWTRRETLLAISFHHTFR</sequence>
<feature type="chain" id="PRO_5014785675" evidence="1">
    <location>
        <begin position="17"/>
        <end position="77"/>
    </location>
</feature>
<accession>A0A2M4B421</accession>
<evidence type="ECO:0000256" key="1">
    <source>
        <dbReference type="SAM" id="SignalP"/>
    </source>
</evidence>
<keyword evidence="1" id="KW-0732">Signal</keyword>
<dbReference type="EMBL" id="GGFK01014476">
    <property type="protein sequence ID" value="MBW47797.1"/>
    <property type="molecule type" value="Transcribed_RNA"/>
</dbReference>
<name>A0A2M4B421_9DIPT</name>
<protein>
    <submittedName>
        <fullName evidence="2">Putative secreted protein</fullName>
    </submittedName>
</protein>
<evidence type="ECO:0000313" key="2">
    <source>
        <dbReference type="EMBL" id="MBW47797.1"/>
    </source>
</evidence>
<feature type="signal peptide" evidence="1">
    <location>
        <begin position="1"/>
        <end position="16"/>
    </location>
</feature>
<proteinExistence type="predicted"/>
<reference evidence="2" key="1">
    <citation type="submission" date="2018-01" db="EMBL/GenBank/DDBJ databases">
        <title>An insight into the sialome of Amazonian anophelines.</title>
        <authorList>
            <person name="Ribeiro J.M."/>
            <person name="Scarpassa V."/>
            <person name="Calvo E."/>
        </authorList>
    </citation>
    <scope>NUCLEOTIDE SEQUENCE</scope>
    <source>
        <tissue evidence="2">Salivary glands</tissue>
    </source>
</reference>